<dbReference type="Proteomes" id="UP001215280">
    <property type="component" value="Unassembled WGS sequence"/>
</dbReference>
<dbReference type="EMBL" id="JARJLG010000012">
    <property type="protein sequence ID" value="KAJ7776610.1"/>
    <property type="molecule type" value="Genomic_DNA"/>
</dbReference>
<dbReference type="AlphaFoldDB" id="A0AAD7K6H0"/>
<protein>
    <submittedName>
        <fullName evidence="2">Uncharacterized protein</fullName>
    </submittedName>
</protein>
<evidence type="ECO:0000313" key="3">
    <source>
        <dbReference type="Proteomes" id="UP001215280"/>
    </source>
</evidence>
<keyword evidence="1" id="KW-0812">Transmembrane</keyword>
<organism evidence="2 3">
    <name type="scientific">Mycena maculata</name>
    <dbReference type="NCBI Taxonomy" id="230809"/>
    <lineage>
        <taxon>Eukaryota</taxon>
        <taxon>Fungi</taxon>
        <taxon>Dikarya</taxon>
        <taxon>Basidiomycota</taxon>
        <taxon>Agaricomycotina</taxon>
        <taxon>Agaricomycetes</taxon>
        <taxon>Agaricomycetidae</taxon>
        <taxon>Agaricales</taxon>
        <taxon>Marasmiineae</taxon>
        <taxon>Mycenaceae</taxon>
        <taxon>Mycena</taxon>
    </lineage>
</organism>
<evidence type="ECO:0000256" key="1">
    <source>
        <dbReference type="SAM" id="Phobius"/>
    </source>
</evidence>
<keyword evidence="3" id="KW-1185">Reference proteome</keyword>
<gene>
    <name evidence="2" type="ORF">DFH07DRAFT_798722</name>
</gene>
<keyword evidence="1" id="KW-1133">Transmembrane helix</keyword>
<feature type="transmembrane region" description="Helical" evidence="1">
    <location>
        <begin position="126"/>
        <end position="145"/>
    </location>
</feature>
<name>A0AAD7K6H0_9AGAR</name>
<keyword evidence="1" id="KW-0472">Membrane</keyword>
<proteinExistence type="predicted"/>
<accession>A0AAD7K6H0</accession>
<comment type="caution">
    <text evidence="2">The sequence shown here is derived from an EMBL/GenBank/DDBJ whole genome shotgun (WGS) entry which is preliminary data.</text>
</comment>
<evidence type="ECO:0000313" key="2">
    <source>
        <dbReference type="EMBL" id="KAJ7776610.1"/>
    </source>
</evidence>
<reference evidence="2" key="1">
    <citation type="submission" date="2023-03" db="EMBL/GenBank/DDBJ databases">
        <title>Massive genome expansion in bonnet fungi (Mycena s.s.) driven by repeated elements and novel gene families across ecological guilds.</title>
        <authorList>
            <consortium name="Lawrence Berkeley National Laboratory"/>
            <person name="Harder C.B."/>
            <person name="Miyauchi S."/>
            <person name="Viragh M."/>
            <person name="Kuo A."/>
            <person name="Thoen E."/>
            <person name="Andreopoulos B."/>
            <person name="Lu D."/>
            <person name="Skrede I."/>
            <person name="Drula E."/>
            <person name="Henrissat B."/>
            <person name="Morin E."/>
            <person name="Kohler A."/>
            <person name="Barry K."/>
            <person name="LaButti K."/>
            <person name="Morin E."/>
            <person name="Salamov A."/>
            <person name="Lipzen A."/>
            <person name="Mereny Z."/>
            <person name="Hegedus B."/>
            <person name="Baldrian P."/>
            <person name="Stursova M."/>
            <person name="Weitz H."/>
            <person name="Taylor A."/>
            <person name="Grigoriev I.V."/>
            <person name="Nagy L.G."/>
            <person name="Martin F."/>
            <person name="Kauserud H."/>
        </authorList>
    </citation>
    <scope>NUCLEOTIDE SEQUENCE</scope>
    <source>
        <strain evidence="2">CBHHK188m</strain>
    </source>
</reference>
<feature type="transmembrane region" description="Helical" evidence="1">
    <location>
        <begin position="34"/>
        <end position="58"/>
    </location>
</feature>
<sequence>MSPHLYTTAIFDEGIVCVPRQCFLQHTAGRRRDLVWALGVPAICLTGFVLLASACMTWRPASRAHLNRVSFRRLVSALLANPVRRLQFSGFSNSHKPPVLCWDLLLALNFQSVLVHGVNGQMMEKYYILGASLLSLVCGVTPYAAAGKLGWNAVNETCWFRN</sequence>